<dbReference type="STRING" id="1844.UG56_004810"/>
<gene>
    <name evidence="2" type="ORF">UG56_004810</name>
</gene>
<dbReference type="PANTHER" id="PTHR43649">
    <property type="entry name" value="ARABINOSE-BINDING PROTEIN-RELATED"/>
    <property type="match status" value="1"/>
</dbReference>
<dbReference type="InterPro" id="IPR006059">
    <property type="entry name" value="SBP"/>
</dbReference>
<dbReference type="PROSITE" id="PS51257">
    <property type="entry name" value="PROKAR_LIPOPROTEIN"/>
    <property type="match status" value="1"/>
</dbReference>
<dbReference type="Pfam" id="PF01547">
    <property type="entry name" value="SBP_bac_1"/>
    <property type="match status" value="1"/>
</dbReference>
<evidence type="ECO:0000313" key="3">
    <source>
        <dbReference type="Proteomes" id="UP000033772"/>
    </source>
</evidence>
<dbReference type="AlphaFoldDB" id="A0A1J4NAQ6"/>
<comment type="caution">
    <text evidence="2">The sequence shown here is derived from an EMBL/GenBank/DDBJ whole genome shotgun (WGS) entry which is preliminary data.</text>
</comment>
<proteinExistence type="predicted"/>
<dbReference type="RefSeq" id="WP_052693089.1">
    <property type="nucleotide sequence ID" value="NZ_JZDQ02000005.1"/>
</dbReference>
<dbReference type="Proteomes" id="UP000033772">
    <property type="component" value="Unassembled WGS sequence"/>
</dbReference>
<accession>A0A1J4NAQ6</accession>
<sequence>MLIISGRRARRRIALVAAALTAASVLAACGSGDGGGSGSEGSAADLDAALEKGGTITYWTWTPSAEAQVAAFEKQYPKVKVKLVNAGTGNDHYTKLQNAIKAGSGGPDVAQVEYKALPQFALPGDLVDLSQYGFDEFESDYTPSTWASVHAGDGLYGLPQDSGPMALFYNQQVFDEHKLGVPKTWDEYVAAARTIKKENPSQCITNDSGDSGFTTSMIWQAGGTPFQADGEKVTIDLQDDGTKKWTGVWDQLVENQLVCTIPGWTEEWFKALGDGTIASIALGAWAPGVFEQSVPDGAGKWRVAPMPTYDGQPATAENGGSTQSVLEQSKNPALAAAFVRWLNHDEGIKPFLESGGFPATVADLQDPAFVDKKVDYFGGQQVNQVLTDAATQVVEGWQYLPYQLYADTIYGDTVGKSYQTHSDLNGGLVSWQDALVKYGNDQGFSVN</sequence>
<dbReference type="OrthoDB" id="2531053at2"/>
<protein>
    <submittedName>
        <fullName evidence="2">Sugar ABC transporter substrate-binding protein</fullName>
    </submittedName>
</protein>
<dbReference type="SUPFAM" id="SSF53850">
    <property type="entry name" value="Periplasmic binding protein-like II"/>
    <property type="match status" value="1"/>
</dbReference>
<dbReference type="Gene3D" id="3.40.190.10">
    <property type="entry name" value="Periplasmic binding protein-like II"/>
    <property type="match status" value="1"/>
</dbReference>
<name>A0A1J4NAQ6_9ACTN</name>
<dbReference type="CDD" id="cd13585">
    <property type="entry name" value="PBP2_TMBP_like"/>
    <property type="match status" value="1"/>
</dbReference>
<reference evidence="2" key="1">
    <citation type="submission" date="2016-10" db="EMBL/GenBank/DDBJ databases">
        <title>Draft Genome Sequence of Nocardioides luteus Strain BAFB, an Alkane-Degrading Bacterium Isolated from JP-7 Polluted Soil.</title>
        <authorList>
            <person name="Brown L."/>
            <person name="Ruiz O.N."/>
            <person name="Gunasekera T."/>
        </authorList>
    </citation>
    <scope>NUCLEOTIDE SEQUENCE [LARGE SCALE GENOMIC DNA]</scope>
    <source>
        <strain evidence="2">BAFB</strain>
    </source>
</reference>
<keyword evidence="3" id="KW-1185">Reference proteome</keyword>
<feature type="signal peptide" evidence="1">
    <location>
        <begin position="1"/>
        <end position="27"/>
    </location>
</feature>
<evidence type="ECO:0000256" key="1">
    <source>
        <dbReference type="SAM" id="SignalP"/>
    </source>
</evidence>
<feature type="chain" id="PRO_5038381928" evidence="1">
    <location>
        <begin position="28"/>
        <end position="447"/>
    </location>
</feature>
<dbReference type="PANTHER" id="PTHR43649:SF14">
    <property type="entry name" value="BLR3389 PROTEIN"/>
    <property type="match status" value="1"/>
</dbReference>
<dbReference type="InterPro" id="IPR050490">
    <property type="entry name" value="Bact_solute-bd_prot1"/>
</dbReference>
<organism evidence="2 3">
    <name type="scientific">Nocardioides luteus</name>
    <dbReference type="NCBI Taxonomy" id="1844"/>
    <lineage>
        <taxon>Bacteria</taxon>
        <taxon>Bacillati</taxon>
        <taxon>Actinomycetota</taxon>
        <taxon>Actinomycetes</taxon>
        <taxon>Propionibacteriales</taxon>
        <taxon>Nocardioidaceae</taxon>
        <taxon>Nocardioides</taxon>
    </lineage>
</organism>
<evidence type="ECO:0000313" key="2">
    <source>
        <dbReference type="EMBL" id="OIJ28023.1"/>
    </source>
</evidence>
<keyword evidence="1" id="KW-0732">Signal</keyword>
<dbReference type="EMBL" id="JZDQ02000005">
    <property type="protein sequence ID" value="OIJ28023.1"/>
    <property type="molecule type" value="Genomic_DNA"/>
</dbReference>